<dbReference type="Proteomes" id="UP000078492">
    <property type="component" value="Unassembled WGS sequence"/>
</dbReference>
<reference evidence="1 2" key="1">
    <citation type="submission" date="2015-09" db="EMBL/GenBank/DDBJ databases">
        <title>Trachymyrmex cornetzi WGS genome.</title>
        <authorList>
            <person name="Nygaard S."/>
            <person name="Hu H."/>
            <person name="Boomsma J."/>
            <person name="Zhang G."/>
        </authorList>
    </citation>
    <scope>NUCLEOTIDE SEQUENCE [LARGE SCALE GENOMIC DNA]</scope>
    <source>
        <strain evidence="1">Tcor2-1</strain>
        <tissue evidence="1">Whole body</tissue>
    </source>
</reference>
<organism evidence="1 2">
    <name type="scientific">Trachymyrmex cornetzi</name>
    <dbReference type="NCBI Taxonomy" id="471704"/>
    <lineage>
        <taxon>Eukaryota</taxon>
        <taxon>Metazoa</taxon>
        <taxon>Ecdysozoa</taxon>
        <taxon>Arthropoda</taxon>
        <taxon>Hexapoda</taxon>
        <taxon>Insecta</taxon>
        <taxon>Pterygota</taxon>
        <taxon>Neoptera</taxon>
        <taxon>Endopterygota</taxon>
        <taxon>Hymenoptera</taxon>
        <taxon>Apocrita</taxon>
        <taxon>Aculeata</taxon>
        <taxon>Formicoidea</taxon>
        <taxon>Formicidae</taxon>
        <taxon>Myrmicinae</taxon>
        <taxon>Trachymyrmex</taxon>
    </lineage>
</organism>
<name>A0A195ED93_9HYME</name>
<evidence type="ECO:0000313" key="2">
    <source>
        <dbReference type="Proteomes" id="UP000078492"/>
    </source>
</evidence>
<evidence type="ECO:0000313" key="1">
    <source>
        <dbReference type="EMBL" id="KYN22819.1"/>
    </source>
</evidence>
<dbReference type="EMBL" id="KQ979074">
    <property type="protein sequence ID" value="KYN22819.1"/>
    <property type="molecule type" value="Genomic_DNA"/>
</dbReference>
<keyword evidence="2" id="KW-1185">Reference proteome</keyword>
<gene>
    <name evidence="1" type="ORF">ALC57_04601</name>
</gene>
<sequence length="90" mass="10234">MSDRLNLAGHVHVGWSARPYEYGISRQRVQAGFPYKMRSTHFIITLSLSPNRIRDAPRERWGESPLTVIIHEENKCSAIKDLGVRATADT</sequence>
<protein>
    <submittedName>
        <fullName evidence="1">Uncharacterized protein</fullName>
    </submittedName>
</protein>
<accession>A0A195ED93</accession>
<proteinExistence type="predicted"/>
<dbReference type="AlphaFoldDB" id="A0A195ED93"/>